<feature type="region of interest" description="Disordered" evidence="1">
    <location>
        <begin position="43"/>
        <end position="62"/>
    </location>
</feature>
<organism evidence="2 3">
    <name type="scientific">Aphis craccivora</name>
    <name type="common">Cowpea aphid</name>
    <dbReference type="NCBI Taxonomy" id="307492"/>
    <lineage>
        <taxon>Eukaryota</taxon>
        <taxon>Metazoa</taxon>
        <taxon>Ecdysozoa</taxon>
        <taxon>Arthropoda</taxon>
        <taxon>Hexapoda</taxon>
        <taxon>Insecta</taxon>
        <taxon>Pterygota</taxon>
        <taxon>Neoptera</taxon>
        <taxon>Paraneoptera</taxon>
        <taxon>Hemiptera</taxon>
        <taxon>Sternorrhyncha</taxon>
        <taxon>Aphidomorpha</taxon>
        <taxon>Aphidoidea</taxon>
        <taxon>Aphididae</taxon>
        <taxon>Aphidini</taxon>
        <taxon>Aphis</taxon>
        <taxon>Aphis</taxon>
    </lineage>
</organism>
<protein>
    <submittedName>
        <fullName evidence="2">Uncharacterized protein</fullName>
    </submittedName>
</protein>
<gene>
    <name evidence="2" type="ORF">FWK35_00006307</name>
</gene>
<accession>A0A6G0ZRT7</accession>
<evidence type="ECO:0000313" key="2">
    <source>
        <dbReference type="EMBL" id="KAF0773699.1"/>
    </source>
</evidence>
<evidence type="ECO:0000313" key="3">
    <source>
        <dbReference type="Proteomes" id="UP000478052"/>
    </source>
</evidence>
<dbReference type="Proteomes" id="UP000478052">
    <property type="component" value="Unassembled WGS sequence"/>
</dbReference>
<keyword evidence="3" id="KW-1185">Reference proteome</keyword>
<dbReference type="AlphaFoldDB" id="A0A6G0ZRT7"/>
<sequence>MGFSGNFAVHITRLAIFHEFDGTTGRAPHASCPVAKCNSPARAAAGRLQHRSHSISDLSHGP</sequence>
<dbReference type="EMBL" id="VUJU01000037">
    <property type="protein sequence ID" value="KAF0773699.1"/>
    <property type="molecule type" value="Genomic_DNA"/>
</dbReference>
<name>A0A6G0ZRT7_APHCR</name>
<comment type="caution">
    <text evidence="2">The sequence shown here is derived from an EMBL/GenBank/DDBJ whole genome shotgun (WGS) entry which is preliminary data.</text>
</comment>
<evidence type="ECO:0000256" key="1">
    <source>
        <dbReference type="SAM" id="MobiDB-lite"/>
    </source>
</evidence>
<proteinExistence type="predicted"/>
<reference evidence="2 3" key="1">
    <citation type="submission" date="2019-08" db="EMBL/GenBank/DDBJ databases">
        <title>Whole genome of Aphis craccivora.</title>
        <authorList>
            <person name="Voronova N.V."/>
            <person name="Shulinski R.S."/>
            <person name="Bandarenka Y.V."/>
            <person name="Zhorov D.G."/>
            <person name="Warner D."/>
        </authorList>
    </citation>
    <scope>NUCLEOTIDE SEQUENCE [LARGE SCALE GENOMIC DNA]</scope>
    <source>
        <strain evidence="2">180601</strain>
        <tissue evidence="2">Whole Body</tissue>
    </source>
</reference>